<proteinExistence type="predicted"/>
<dbReference type="AlphaFoldDB" id="A0ABD1MZZ9"/>
<protein>
    <submittedName>
        <fullName evidence="2">Uncharacterized protein</fullName>
    </submittedName>
</protein>
<name>A0ABD1MZZ9_9FABA</name>
<feature type="region of interest" description="Disordered" evidence="1">
    <location>
        <begin position="384"/>
        <end position="405"/>
    </location>
</feature>
<evidence type="ECO:0000256" key="1">
    <source>
        <dbReference type="SAM" id="MobiDB-lite"/>
    </source>
</evidence>
<feature type="region of interest" description="Disordered" evidence="1">
    <location>
        <begin position="1060"/>
        <end position="1080"/>
    </location>
</feature>
<sequence length="1118" mass="123987">MNWKGSSKFLTAHRHIRQYHLTSLGRAPPRPSPRGRLAPGRTPAPSHAYMRERSHAGTRMPRNARPQPPPPPQNHTARPKRPVFKVLPGPIAFCLVCHTSIVDGLIRSSDSIVSQLRRDTGCKIHYEDSVAAIEDRIILVIGSLSPHCPLELVDGHVDVSNTQKAVVRVFESDDIEVARIACWSWWSLGRGEGTIEIEELRKLVLQAESNDGSDEKGISIREALKRKAEAIPPPVASDIPRPKKLKIQRRARPAPKFVASRVIVTANEPVEPPQVQVPVQVSMSASGERLPPPASPRPSKFKIEARPPPVPLDQPDAIEMAIPEADLQIVSTSGPASDAITSEDGVLIIPDSPRPFVLTQAQVEELPPLNLLALRKRRSTILADKAASAPPVSTTTSSSAPPSRHPKLPAVFPDSQNIYDVIFPGTANPDTGYELLKYGVNRSMDRDVWKSNRIGKTLKPRSDITDKSISVLCELYPIDWPGRYIFQIPGRRKMDFYAPICSWLPNGIPVVDEQGNPVLDSEGQPTYKDLPTSARATYGSEYYANPSAPTLLIPGQKGYVPPVEPPVHLLYEPPELSVKPRTKVPYTTEWRLKYITNTKSVEYTVDELEEQFRQLMTKAELDIKYHLLLESDNAASEVAASESEPVAYEDAPSDEVPTSAILSSSHTEVVPYLYKPYIPHMSHVASAAYRALPPNVILTDPFPIIQRPIYSTKVIKSTRPWRPPPGTPRIEMPLHEVEDFSQVDPYSTPLQATVSQITLCLPSLRLSPVPLDPTSLPYLTAKKHQLINHLQLCPSMPHQHTIPPSLWLGPESSIRISLDRVCPRLPPANNNKLKGKKIYRGPMPAPSKMCIKSFPDMTHSRVQKKMHNTEFLESNAEKYYHQFMHECTKGASTSGIPIEENGKILVIKGKSKVHPCSLVHFSDTSIAFTRKNPRPILGPETSIIYLIASVLLNMEAYQKEWKEVTDSWPKALVDWWCQHISPWKPGDPIPSKEGFEPPSREPSPPPVPESDLQVAASDTPQPMAVMPIAASEPASTAPVPTDFVTRAEFEELKALIHSRLPPAPAPAPLPPPPPPPAADTVSRTEFLAFQNQMSSEFQCLLAFWKQNLPPPPPPPRQE</sequence>
<evidence type="ECO:0000313" key="2">
    <source>
        <dbReference type="EMBL" id="KAL2341406.1"/>
    </source>
</evidence>
<feature type="region of interest" description="Disordered" evidence="1">
    <location>
        <begin position="285"/>
        <end position="307"/>
    </location>
</feature>
<keyword evidence="3" id="KW-1185">Reference proteome</keyword>
<reference evidence="2 3" key="1">
    <citation type="submission" date="2024-08" db="EMBL/GenBank/DDBJ databases">
        <title>Insights into the chromosomal genome structure of Flemingia macrophylla.</title>
        <authorList>
            <person name="Ding Y."/>
            <person name="Zhao Y."/>
            <person name="Bi W."/>
            <person name="Wu M."/>
            <person name="Zhao G."/>
            <person name="Gong Y."/>
            <person name="Li W."/>
            <person name="Zhang P."/>
        </authorList>
    </citation>
    <scope>NUCLEOTIDE SEQUENCE [LARGE SCALE GENOMIC DNA]</scope>
    <source>
        <strain evidence="2">DYQJB</strain>
        <tissue evidence="2">Leaf</tissue>
    </source>
</reference>
<evidence type="ECO:0000313" key="3">
    <source>
        <dbReference type="Proteomes" id="UP001603857"/>
    </source>
</evidence>
<dbReference type="EMBL" id="JBGMDY010000003">
    <property type="protein sequence ID" value="KAL2341406.1"/>
    <property type="molecule type" value="Genomic_DNA"/>
</dbReference>
<dbReference type="PANTHER" id="PTHR48125:SF10">
    <property type="entry name" value="OS12G0136300 PROTEIN"/>
    <property type="match status" value="1"/>
</dbReference>
<dbReference type="PANTHER" id="PTHR48125">
    <property type="entry name" value="LP07818P1"/>
    <property type="match status" value="1"/>
</dbReference>
<dbReference type="Proteomes" id="UP001603857">
    <property type="component" value="Unassembled WGS sequence"/>
</dbReference>
<feature type="compositionally biased region" description="Pro residues" evidence="1">
    <location>
        <begin position="1061"/>
        <end position="1077"/>
    </location>
</feature>
<comment type="caution">
    <text evidence="2">The sequence shown here is derived from an EMBL/GenBank/DDBJ whole genome shotgun (WGS) entry which is preliminary data.</text>
</comment>
<gene>
    <name evidence="2" type="ORF">Fmac_009346</name>
</gene>
<accession>A0ABD1MZZ9</accession>
<feature type="compositionally biased region" description="Low complexity" evidence="1">
    <location>
        <begin position="386"/>
        <end position="402"/>
    </location>
</feature>
<feature type="region of interest" description="Disordered" evidence="1">
    <location>
        <begin position="987"/>
        <end position="1013"/>
    </location>
</feature>
<feature type="region of interest" description="Disordered" evidence="1">
    <location>
        <begin position="21"/>
        <end position="81"/>
    </location>
</feature>
<organism evidence="2 3">
    <name type="scientific">Flemingia macrophylla</name>
    <dbReference type="NCBI Taxonomy" id="520843"/>
    <lineage>
        <taxon>Eukaryota</taxon>
        <taxon>Viridiplantae</taxon>
        <taxon>Streptophyta</taxon>
        <taxon>Embryophyta</taxon>
        <taxon>Tracheophyta</taxon>
        <taxon>Spermatophyta</taxon>
        <taxon>Magnoliopsida</taxon>
        <taxon>eudicotyledons</taxon>
        <taxon>Gunneridae</taxon>
        <taxon>Pentapetalae</taxon>
        <taxon>rosids</taxon>
        <taxon>fabids</taxon>
        <taxon>Fabales</taxon>
        <taxon>Fabaceae</taxon>
        <taxon>Papilionoideae</taxon>
        <taxon>50 kb inversion clade</taxon>
        <taxon>NPAAA clade</taxon>
        <taxon>indigoferoid/millettioid clade</taxon>
        <taxon>Phaseoleae</taxon>
        <taxon>Flemingia</taxon>
    </lineage>
</organism>